<proteinExistence type="predicted"/>
<reference evidence="1 2" key="1">
    <citation type="submission" date="2011-03" db="EMBL/GenBank/DDBJ databases">
        <title>The Genome Sequence of Gemella haemolysans M341.</title>
        <authorList>
            <consortium name="The Broad Institute Genome Sequencing Platform"/>
            <consortium name="The Broad Institute Genome Sequencing Center for Infectious Disease"/>
            <person name="Earl A."/>
            <person name="Ward D."/>
            <person name="Feldgarden M."/>
            <person name="Gevers D."/>
            <person name="Sibley C.D."/>
            <person name="Field T.R."/>
            <person name="Grinwis M."/>
            <person name="Eshaghurshan C.S."/>
            <person name="Surette M.G."/>
            <person name="Young S.K."/>
            <person name="Zeng Q."/>
            <person name="Gargeya S."/>
            <person name="Fitzgerald M."/>
            <person name="Haas B."/>
            <person name="Abouelleil A."/>
            <person name="Alvarado L."/>
            <person name="Arachchi H.M."/>
            <person name="Berlin A."/>
            <person name="Brown A."/>
            <person name="Chapman S.B."/>
            <person name="Chen Z."/>
            <person name="Dunbar C."/>
            <person name="Freedman E."/>
            <person name="Gearin G."/>
            <person name="Gellesch M."/>
            <person name="Goldberg J."/>
            <person name="Griggs A."/>
            <person name="Gujja S."/>
            <person name="Heilman E.R."/>
            <person name="Heiman D."/>
            <person name="Howarth C."/>
            <person name="Larson L."/>
            <person name="Lui A."/>
            <person name="MacDonald P.J.P."/>
            <person name="Mehta T."/>
            <person name="Montmayeur A."/>
            <person name="Murphy C."/>
            <person name="Neiman D."/>
            <person name="Pearson M."/>
            <person name="Priest M."/>
            <person name="Roberts A."/>
            <person name="Saif S."/>
            <person name="Shea T."/>
            <person name="Shenoy N."/>
            <person name="Sisk P."/>
            <person name="Stolte C."/>
            <person name="Sykes S."/>
            <person name="White J."/>
            <person name="Yandava C."/>
            <person name="Wortman J."/>
            <person name="Nusbaum C."/>
            <person name="Birren B."/>
        </authorList>
    </citation>
    <scope>NUCLEOTIDE SEQUENCE [LARGE SCALE GENOMIC DNA]</scope>
    <source>
        <strain evidence="1 2">M341</strain>
    </source>
</reference>
<sequence>MVVIKKFENVIPVDFGEFELKFVTSDENVIKLANVEEKAGKVKDIIDELKGTTEDIKLIYDLAKELWIDLFDEETFEKVYNLYNKSCMPTLLAVFQTLRGITQELGNSYSPDKLIKYLNIDHA</sequence>
<dbReference type="EMBL" id="ACRO01000015">
    <property type="protein sequence ID" value="EGF88456.1"/>
    <property type="molecule type" value="Genomic_DNA"/>
</dbReference>
<gene>
    <name evidence="1" type="ORF">HMPREF0428_00974</name>
</gene>
<organism evidence="1 2">
    <name type="scientific">Gemella haemolysans M341</name>
    <dbReference type="NCBI Taxonomy" id="562981"/>
    <lineage>
        <taxon>Bacteria</taxon>
        <taxon>Bacillati</taxon>
        <taxon>Bacillota</taxon>
        <taxon>Bacilli</taxon>
        <taxon>Bacillales</taxon>
        <taxon>Gemellaceae</taxon>
        <taxon>Gemella</taxon>
    </lineage>
</organism>
<evidence type="ECO:0000313" key="2">
    <source>
        <dbReference type="Proteomes" id="UP000004773"/>
    </source>
</evidence>
<name>A0AA87AMW6_9BACL</name>
<evidence type="ECO:0000313" key="1">
    <source>
        <dbReference type="EMBL" id="EGF88456.1"/>
    </source>
</evidence>
<comment type="caution">
    <text evidence="1">The sequence shown here is derived from an EMBL/GenBank/DDBJ whole genome shotgun (WGS) entry which is preliminary data.</text>
</comment>
<protein>
    <submittedName>
        <fullName evidence="1">Uncharacterized protein</fullName>
    </submittedName>
</protein>
<dbReference type="Proteomes" id="UP000004773">
    <property type="component" value="Unassembled WGS sequence"/>
</dbReference>
<accession>A0AA87AMW6</accession>
<dbReference type="AlphaFoldDB" id="A0AA87AMW6"/>
<dbReference type="RefSeq" id="WP_003147062.1">
    <property type="nucleotide sequence ID" value="NZ_GL883583.1"/>
</dbReference>